<dbReference type="Pfam" id="PF10342">
    <property type="entry name" value="Kre9_KNH"/>
    <property type="match status" value="1"/>
</dbReference>
<dbReference type="OrthoDB" id="2269410at2759"/>
<protein>
    <recommendedName>
        <fullName evidence="4">Yeast cell wall synthesis Kre9/Knh1-like N-terminal domain-containing protein</fullName>
    </recommendedName>
</protein>
<evidence type="ECO:0000256" key="2">
    <source>
        <dbReference type="SAM" id="MobiDB-lite"/>
    </source>
</evidence>
<evidence type="ECO:0000256" key="1">
    <source>
        <dbReference type="ARBA" id="ARBA00022729"/>
    </source>
</evidence>
<reference evidence="5 6" key="1">
    <citation type="submission" date="2016-05" db="EMBL/GenBank/DDBJ databases">
        <title>Genome sequencing reveals origins of a unique bacterial endosymbiosis in the earliest lineages of terrestrial Fungi.</title>
        <authorList>
            <consortium name="DOE Joint Genome Institute"/>
            <person name="Uehling J."/>
            <person name="Gryganskyi A."/>
            <person name="Hameed K."/>
            <person name="Tschaplinski T."/>
            <person name="Misztal P."/>
            <person name="Wu S."/>
            <person name="Desiro A."/>
            <person name="Vande Pol N."/>
            <person name="Du Z.-Y."/>
            <person name="Zienkiewicz A."/>
            <person name="Zienkiewicz K."/>
            <person name="Morin E."/>
            <person name="Tisserant E."/>
            <person name="Splivallo R."/>
            <person name="Hainaut M."/>
            <person name="Henrissat B."/>
            <person name="Ohm R."/>
            <person name="Kuo A."/>
            <person name="Yan J."/>
            <person name="Lipzen A."/>
            <person name="Nolan M."/>
            <person name="Labutti K."/>
            <person name="Barry K."/>
            <person name="Goldstein A."/>
            <person name="Labbe J."/>
            <person name="Schadt C."/>
            <person name="Tuskan G."/>
            <person name="Grigoriev I."/>
            <person name="Martin F."/>
            <person name="Vilgalys R."/>
            <person name="Bonito G."/>
        </authorList>
    </citation>
    <scope>NUCLEOTIDE SEQUENCE [LARGE SCALE GENOMIC DNA]</scope>
    <source>
        <strain evidence="5 6">AG-77</strain>
    </source>
</reference>
<evidence type="ECO:0000259" key="4">
    <source>
        <dbReference type="Pfam" id="PF10342"/>
    </source>
</evidence>
<sequence length="324" mass="33951">MKITAVSAVLCLAASAMAASIPQAAADVASTEASIDMTSSNMDKRAAPIDKKAAPVDKKAHSEHGVEAHKDTPKKADSADKKDEKNAAEAKDDKDKKAEAPAAAPGGAVAPDPHALVPQEYESPLWLVQPYAESVWAQGTTYIISWGPNPDPDYAKKIAPKSPVEIRLMQGAPDKLKPIETLAKATDSSSNSLKWVVPATLAPGKDYTIRITQAGKLDTYSHYFEVVPAGDKRASKSNVGAPLEVPKKGDVPQPLNKGPIYQPAAPPNPFPAEKPAGTPIANNPASPSKPAAAKPVVNGAATSHEQNANILAFAMTLFGAVYFL</sequence>
<dbReference type="PANTHER" id="PTHR40633:SF1">
    <property type="entry name" value="GPI ANCHORED SERINE-THREONINE RICH PROTEIN (AFU_ORTHOLOGUE AFUA_1G03630)"/>
    <property type="match status" value="1"/>
</dbReference>
<dbReference type="Proteomes" id="UP000078512">
    <property type="component" value="Unassembled WGS sequence"/>
</dbReference>
<keyword evidence="1 3" id="KW-0732">Signal</keyword>
<proteinExistence type="predicted"/>
<feature type="compositionally biased region" description="Low complexity" evidence="2">
    <location>
        <begin position="100"/>
        <end position="114"/>
    </location>
</feature>
<gene>
    <name evidence="5" type="ORF">K457DRAFT_22368</name>
</gene>
<accession>A0A197JLW3</accession>
<feature type="compositionally biased region" description="Low complexity" evidence="2">
    <location>
        <begin position="281"/>
        <end position="293"/>
    </location>
</feature>
<feature type="compositionally biased region" description="Basic and acidic residues" evidence="2">
    <location>
        <begin position="42"/>
        <end position="99"/>
    </location>
</feature>
<dbReference type="AlphaFoldDB" id="A0A197JLW3"/>
<dbReference type="InterPro" id="IPR052982">
    <property type="entry name" value="SRP1/TIP1-like"/>
</dbReference>
<organism evidence="5 6">
    <name type="scientific">Linnemannia elongata AG-77</name>
    <dbReference type="NCBI Taxonomy" id="1314771"/>
    <lineage>
        <taxon>Eukaryota</taxon>
        <taxon>Fungi</taxon>
        <taxon>Fungi incertae sedis</taxon>
        <taxon>Mucoromycota</taxon>
        <taxon>Mortierellomycotina</taxon>
        <taxon>Mortierellomycetes</taxon>
        <taxon>Mortierellales</taxon>
        <taxon>Mortierellaceae</taxon>
        <taxon>Linnemannia</taxon>
    </lineage>
</organism>
<name>A0A197JLW3_9FUNG</name>
<feature type="signal peptide" evidence="3">
    <location>
        <begin position="1"/>
        <end position="18"/>
    </location>
</feature>
<dbReference type="InterPro" id="IPR018466">
    <property type="entry name" value="Kre9/Knh1-like_N"/>
</dbReference>
<evidence type="ECO:0000256" key="3">
    <source>
        <dbReference type="SAM" id="SignalP"/>
    </source>
</evidence>
<feature type="region of interest" description="Disordered" evidence="2">
    <location>
        <begin position="233"/>
        <end position="293"/>
    </location>
</feature>
<feature type="region of interest" description="Disordered" evidence="2">
    <location>
        <begin position="38"/>
        <end position="114"/>
    </location>
</feature>
<evidence type="ECO:0000313" key="6">
    <source>
        <dbReference type="Proteomes" id="UP000078512"/>
    </source>
</evidence>
<evidence type="ECO:0000313" key="5">
    <source>
        <dbReference type="EMBL" id="OAQ26227.1"/>
    </source>
</evidence>
<dbReference type="PANTHER" id="PTHR40633">
    <property type="entry name" value="MATRIX PROTEIN, PUTATIVE (AFU_ORTHOLOGUE AFUA_8G05410)-RELATED"/>
    <property type="match status" value="1"/>
</dbReference>
<feature type="domain" description="Yeast cell wall synthesis Kre9/Knh1-like N-terminal" evidence="4">
    <location>
        <begin position="129"/>
        <end position="226"/>
    </location>
</feature>
<dbReference type="EMBL" id="KV442069">
    <property type="protein sequence ID" value="OAQ26227.1"/>
    <property type="molecule type" value="Genomic_DNA"/>
</dbReference>
<feature type="chain" id="PRO_5008276071" description="Yeast cell wall synthesis Kre9/Knh1-like N-terminal domain-containing protein" evidence="3">
    <location>
        <begin position="19"/>
        <end position="324"/>
    </location>
</feature>
<keyword evidence="6" id="KW-1185">Reference proteome</keyword>